<keyword evidence="1" id="KW-1133">Transmembrane helix</keyword>
<dbReference type="PANTHER" id="PTHR37947">
    <property type="entry name" value="BLL2462 PROTEIN"/>
    <property type="match status" value="1"/>
</dbReference>
<sequence>MTVVLMIVAAGIAALIALFQYGYIGTSKNTRKKPWFALLRFLTVFSILLLFIAPRFDSKTYESLLPQLVIVVDDSKSIDYLDSGDAVKKDLESILNNQELNSNFEIQTYKFSETIQPLDSLGFLATETDLSVAITQPQELFKNRNKAVVVLTDGNQTTGNSYSYSQIDEKTSLYPVIYGDTTQYADLQITNINVNRYSYLNNEFPVEVFVSYQGQEKESRLFKITQGNSTLYSETLSFDSKNRSAIVSFNLTSKAVGTQSMVATIEALPNEKNTQNNYRSFAVEVIDQQTNVLILSDQLHPDIGALKKAIESNQQRKVTIKNTSEDYDLNEYNLVVMYGVSSAFEKAYTQIDQFNKNTWVITGSQPDIDYLNSKYQSFELENSFDFDEAQPILNTSYSTFNLDQLSFDDYPPAQVPFGELIFNTNVDVLFYKKIGAIATTQPIWFNYEDGDSKRAVTLASGLWRWRAQSYLDEQDFKNFDDLVSSQVQYLASNKKRNRLEVTYEPFYYQNKSILINAQYLDKNYEFEDNGILNLNITNTENKELITRPFVLSGNSYVVDLSGLEAGDYRFTVKVENDQLSRSGSFSILEYDIEKQQVNASDAGMKKLVGNERVYYQGQTAQLIENLNTDPLLQTVERASVKQTSLIDWKYLLGLILLLLGLEWFLRKYNGLV</sequence>
<evidence type="ECO:0000313" key="2">
    <source>
        <dbReference type="EMBL" id="PZX37082.1"/>
    </source>
</evidence>
<evidence type="ECO:0000313" key="3">
    <source>
        <dbReference type="Proteomes" id="UP000248584"/>
    </source>
</evidence>
<dbReference type="RefSeq" id="WP_015363509.1">
    <property type="nucleotide sequence ID" value="NZ_QKZR01000007.1"/>
</dbReference>
<keyword evidence="1" id="KW-0812">Transmembrane</keyword>
<dbReference type="PANTHER" id="PTHR37947:SF1">
    <property type="entry name" value="BLL2462 PROTEIN"/>
    <property type="match status" value="1"/>
</dbReference>
<name>A0ABX5PUS9_9FLAO</name>
<gene>
    <name evidence="2" type="ORF">LX97_03104</name>
</gene>
<evidence type="ECO:0008006" key="4">
    <source>
        <dbReference type="Google" id="ProtNLM"/>
    </source>
</evidence>
<organism evidence="2 3">
    <name type="scientific">Nonlabens dokdonensis</name>
    <dbReference type="NCBI Taxonomy" id="328515"/>
    <lineage>
        <taxon>Bacteria</taxon>
        <taxon>Pseudomonadati</taxon>
        <taxon>Bacteroidota</taxon>
        <taxon>Flavobacteriia</taxon>
        <taxon>Flavobacteriales</taxon>
        <taxon>Flavobacteriaceae</taxon>
        <taxon>Nonlabens</taxon>
    </lineage>
</organism>
<dbReference type="Proteomes" id="UP000248584">
    <property type="component" value="Unassembled WGS sequence"/>
</dbReference>
<dbReference type="InterPro" id="IPR036465">
    <property type="entry name" value="vWFA_dom_sf"/>
</dbReference>
<keyword evidence="3" id="KW-1185">Reference proteome</keyword>
<keyword evidence="1" id="KW-0472">Membrane</keyword>
<feature type="transmembrane region" description="Helical" evidence="1">
    <location>
        <begin position="6"/>
        <end position="23"/>
    </location>
</feature>
<protein>
    <recommendedName>
        <fullName evidence="4">VWA domain-containing protein</fullName>
    </recommendedName>
</protein>
<evidence type="ECO:0000256" key="1">
    <source>
        <dbReference type="SAM" id="Phobius"/>
    </source>
</evidence>
<dbReference type="EMBL" id="QKZR01000007">
    <property type="protein sequence ID" value="PZX37082.1"/>
    <property type="molecule type" value="Genomic_DNA"/>
</dbReference>
<dbReference type="SUPFAM" id="SSF53300">
    <property type="entry name" value="vWA-like"/>
    <property type="match status" value="1"/>
</dbReference>
<comment type="caution">
    <text evidence="2">The sequence shown here is derived from an EMBL/GenBank/DDBJ whole genome shotgun (WGS) entry which is preliminary data.</text>
</comment>
<accession>A0ABX5PUS9</accession>
<proteinExistence type="predicted"/>
<feature type="transmembrane region" description="Helical" evidence="1">
    <location>
        <begin position="35"/>
        <end position="53"/>
    </location>
</feature>
<reference evidence="2 3" key="1">
    <citation type="submission" date="2018-06" db="EMBL/GenBank/DDBJ databases">
        <title>Genomic Encyclopedia of Archaeal and Bacterial Type Strains, Phase II (KMG-II): from individual species to whole genera.</title>
        <authorList>
            <person name="Goeker M."/>
        </authorList>
    </citation>
    <scope>NUCLEOTIDE SEQUENCE [LARGE SCALE GENOMIC DNA]</scope>
    <source>
        <strain evidence="2 3">DSM 17205</strain>
    </source>
</reference>